<dbReference type="Proteomes" id="UP000623467">
    <property type="component" value="Unassembled WGS sequence"/>
</dbReference>
<dbReference type="AlphaFoldDB" id="A0A8H7D9Y2"/>
<comment type="caution">
    <text evidence="1">The sequence shown here is derived from an EMBL/GenBank/DDBJ whole genome shotgun (WGS) entry which is preliminary data.</text>
</comment>
<proteinExistence type="predicted"/>
<reference evidence="1" key="1">
    <citation type="submission" date="2020-05" db="EMBL/GenBank/DDBJ databases">
        <title>Mycena genomes resolve the evolution of fungal bioluminescence.</title>
        <authorList>
            <person name="Tsai I.J."/>
        </authorList>
    </citation>
    <scope>NUCLEOTIDE SEQUENCE</scope>
    <source>
        <strain evidence="1">160909Yilan</strain>
    </source>
</reference>
<organism evidence="1 2">
    <name type="scientific">Mycena sanguinolenta</name>
    <dbReference type="NCBI Taxonomy" id="230812"/>
    <lineage>
        <taxon>Eukaryota</taxon>
        <taxon>Fungi</taxon>
        <taxon>Dikarya</taxon>
        <taxon>Basidiomycota</taxon>
        <taxon>Agaricomycotina</taxon>
        <taxon>Agaricomycetes</taxon>
        <taxon>Agaricomycetidae</taxon>
        <taxon>Agaricales</taxon>
        <taxon>Marasmiineae</taxon>
        <taxon>Mycenaceae</taxon>
        <taxon>Mycena</taxon>
    </lineage>
</organism>
<evidence type="ECO:0000313" key="1">
    <source>
        <dbReference type="EMBL" id="KAF7366715.1"/>
    </source>
</evidence>
<name>A0A8H7D9Y2_9AGAR</name>
<evidence type="ECO:0000313" key="2">
    <source>
        <dbReference type="Proteomes" id="UP000623467"/>
    </source>
</evidence>
<protein>
    <recommendedName>
        <fullName evidence="3">F-box domain-containing protein</fullName>
    </recommendedName>
</protein>
<dbReference type="OrthoDB" id="3030739at2759"/>
<keyword evidence="2" id="KW-1185">Reference proteome</keyword>
<accession>A0A8H7D9Y2</accession>
<evidence type="ECO:0008006" key="3">
    <source>
        <dbReference type="Google" id="ProtNLM"/>
    </source>
</evidence>
<sequence>MLEDLKAADEQQILLFEEEFRELTIKEAEVLRQLNEIRAGKQRLRRLVAEKKNSYTPILTLPDELLVSIIQEAQQSNDPGAPVEVTMSHVSQRFRWAVIGAAALWRSLDLRWGVDSDEERLAVYLTRSRPYLLSIQLNYDDYHGREGKEYHQIRNELATVARHISRIRRLVLHCDGLGLARRDAVMHFENLHAPFLEYLDICSLASEQESEWEPPMSIFNGGAPRLSTVKMNNVYPTVAVGNSNPWLSALSRLDFRGIMTRGGIDPDLLANCHHLTELTLDYSTFFFIPGTDPTLISMSSPVSSCPWSRRPIACRPHRHSHRHPCPGA</sequence>
<gene>
    <name evidence="1" type="ORF">MSAN_00929600</name>
</gene>
<dbReference type="EMBL" id="JACAZH010000006">
    <property type="protein sequence ID" value="KAF7366715.1"/>
    <property type="molecule type" value="Genomic_DNA"/>
</dbReference>